<dbReference type="AlphaFoldDB" id="K5WME7"/>
<keyword evidence="2" id="KW-1185">Reference proteome</keyword>
<dbReference type="Proteomes" id="UP000008370">
    <property type="component" value="Unassembled WGS sequence"/>
</dbReference>
<dbReference type="GeneID" id="18910627"/>
<evidence type="ECO:0000313" key="2">
    <source>
        <dbReference type="Proteomes" id="UP000008370"/>
    </source>
</evidence>
<dbReference type="OrthoDB" id="3270501at2759"/>
<proteinExistence type="predicted"/>
<name>K5WME7_PHACS</name>
<sequence length="149" mass="16521">MPTSPATSSTVPLPLSSSSLALAPPAMPANVLPHITPREVNDADSDAEHDAERSVTLRHIGSLNTIAQGLMQDAQVEEDLTEEDHVPITLAFYGEPYKLPLAQLFNYQDRFWMTMVEKWGIRSLDEELEAYSIVDMDADGDYDPDSYPL</sequence>
<protein>
    <submittedName>
        <fullName evidence="1">Uncharacterized protein</fullName>
    </submittedName>
</protein>
<organism evidence="1 2">
    <name type="scientific">Phanerochaete carnosa (strain HHB-10118-sp)</name>
    <name type="common">White-rot fungus</name>
    <name type="synonym">Peniophora carnosa</name>
    <dbReference type="NCBI Taxonomy" id="650164"/>
    <lineage>
        <taxon>Eukaryota</taxon>
        <taxon>Fungi</taxon>
        <taxon>Dikarya</taxon>
        <taxon>Basidiomycota</taxon>
        <taxon>Agaricomycotina</taxon>
        <taxon>Agaricomycetes</taxon>
        <taxon>Polyporales</taxon>
        <taxon>Phanerochaetaceae</taxon>
        <taxon>Phanerochaete</taxon>
    </lineage>
</organism>
<dbReference type="InParanoid" id="K5WME7"/>
<reference evidence="1 2" key="1">
    <citation type="journal article" date="2012" name="BMC Genomics">
        <title>Comparative genomics of the white-rot fungi, Phanerochaete carnosa and P. chrysosporium, to elucidate the genetic basis of the distinct wood types they colonize.</title>
        <authorList>
            <person name="Suzuki H."/>
            <person name="MacDonald J."/>
            <person name="Syed K."/>
            <person name="Salamov A."/>
            <person name="Hori C."/>
            <person name="Aerts A."/>
            <person name="Henrissat B."/>
            <person name="Wiebenga A."/>
            <person name="vanKuyk P.A."/>
            <person name="Barry K."/>
            <person name="Lindquist E."/>
            <person name="LaButti K."/>
            <person name="Lapidus A."/>
            <person name="Lucas S."/>
            <person name="Coutinho P."/>
            <person name="Gong Y."/>
            <person name="Samejima M."/>
            <person name="Mahadevan R."/>
            <person name="Abou-Zaid M."/>
            <person name="de Vries R.P."/>
            <person name="Igarashi K."/>
            <person name="Yadav J.S."/>
            <person name="Grigoriev I.V."/>
            <person name="Master E.R."/>
        </authorList>
    </citation>
    <scope>NUCLEOTIDE SEQUENCE [LARGE SCALE GENOMIC DNA]</scope>
    <source>
        <strain evidence="1 2">HHB-10118-sp</strain>
    </source>
</reference>
<dbReference type="KEGG" id="pco:PHACADRAFT_189745"/>
<evidence type="ECO:0000313" key="1">
    <source>
        <dbReference type="EMBL" id="EKM60620.1"/>
    </source>
</evidence>
<dbReference type="HOGENOM" id="CLU_1750347_0_0_1"/>
<accession>K5WME7</accession>
<dbReference type="EMBL" id="JH930468">
    <property type="protein sequence ID" value="EKM60620.1"/>
    <property type="molecule type" value="Genomic_DNA"/>
</dbReference>
<gene>
    <name evidence="1" type="ORF">PHACADRAFT_189745</name>
</gene>
<dbReference type="RefSeq" id="XP_007390070.1">
    <property type="nucleotide sequence ID" value="XM_007390008.1"/>
</dbReference>